<dbReference type="SUPFAM" id="SSF52172">
    <property type="entry name" value="CheY-like"/>
    <property type="match status" value="1"/>
</dbReference>
<feature type="domain" description="Response regulatory" evidence="3">
    <location>
        <begin position="11"/>
        <end position="136"/>
    </location>
</feature>
<gene>
    <name evidence="4" type="ORF">SAMN05443292_2753</name>
</gene>
<dbReference type="PROSITE" id="PS50110">
    <property type="entry name" value="RESPONSE_REGULATORY"/>
    <property type="match status" value="1"/>
</dbReference>
<evidence type="ECO:0000313" key="5">
    <source>
        <dbReference type="Proteomes" id="UP000198931"/>
    </source>
</evidence>
<feature type="modified residue" description="4-aspartylphosphate" evidence="2">
    <location>
        <position position="68"/>
    </location>
</feature>
<proteinExistence type="predicted"/>
<dbReference type="PANTHER" id="PTHR44591:SF3">
    <property type="entry name" value="RESPONSE REGULATORY DOMAIN-CONTAINING PROTEIN"/>
    <property type="match status" value="1"/>
</dbReference>
<name>A0A1I3IRN3_9FLAO</name>
<dbReference type="InterPro" id="IPR011006">
    <property type="entry name" value="CheY-like_superfamily"/>
</dbReference>
<dbReference type="EMBL" id="FOQT01000005">
    <property type="protein sequence ID" value="SFI50638.1"/>
    <property type="molecule type" value="Genomic_DNA"/>
</dbReference>
<dbReference type="RefSeq" id="WP_090082084.1">
    <property type="nucleotide sequence ID" value="NZ_FOQT01000005.1"/>
</dbReference>
<keyword evidence="1 2" id="KW-0597">Phosphoprotein</keyword>
<dbReference type="InterPro" id="IPR050595">
    <property type="entry name" value="Bact_response_regulator"/>
</dbReference>
<evidence type="ECO:0000256" key="1">
    <source>
        <dbReference type="ARBA" id="ARBA00022553"/>
    </source>
</evidence>
<dbReference type="GO" id="GO:0000160">
    <property type="term" value="P:phosphorelay signal transduction system"/>
    <property type="evidence" value="ECO:0007669"/>
    <property type="project" value="InterPro"/>
</dbReference>
<accession>A0A1I3IRN3</accession>
<dbReference type="Proteomes" id="UP000198931">
    <property type="component" value="Unassembled WGS sequence"/>
</dbReference>
<dbReference type="Pfam" id="PF00072">
    <property type="entry name" value="Response_reg"/>
    <property type="match status" value="1"/>
</dbReference>
<dbReference type="CDD" id="cd00156">
    <property type="entry name" value="REC"/>
    <property type="match status" value="1"/>
</dbReference>
<dbReference type="PANTHER" id="PTHR44591">
    <property type="entry name" value="STRESS RESPONSE REGULATOR PROTEIN 1"/>
    <property type="match status" value="1"/>
</dbReference>
<dbReference type="AlphaFoldDB" id="A0A1I3IRN3"/>
<sequence length="136" mass="15531">MENLMQPAFNKVMIIDDNALDLYIAAKLITNNNFSKCVLEYNSASAALEFLAENQEKRDLLPQIIFVDIYMPLMDGFEFLENYKLLSPSLTDHCKIIMVSSTIDDRDIFMAKNDHSISLFAVKPITRSVFDNILSL</sequence>
<keyword evidence="5" id="KW-1185">Reference proteome</keyword>
<dbReference type="InterPro" id="IPR001789">
    <property type="entry name" value="Sig_transdc_resp-reg_receiver"/>
</dbReference>
<organism evidence="4 5">
    <name type="scientific">Halpernia frigidisoli</name>
    <dbReference type="NCBI Taxonomy" id="1125876"/>
    <lineage>
        <taxon>Bacteria</taxon>
        <taxon>Pseudomonadati</taxon>
        <taxon>Bacteroidota</taxon>
        <taxon>Flavobacteriia</taxon>
        <taxon>Flavobacteriales</taxon>
        <taxon>Weeksellaceae</taxon>
        <taxon>Chryseobacterium group</taxon>
        <taxon>Halpernia</taxon>
    </lineage>
</organism>
<dbReference type="SMART" id="SM00448">
    <property type="entry name" value="REC"/>
    <property type="match status" value="1"/>
</dbReference>
<dbReference type="STRING" id="1125876.SAMN05443292_2753"/>
<reference evidence="4 5" key="1">
    <citation type="submission" date="2016-10" db="EMBL/GenBank/DDBJ databases">
        <authorList>
            <person name="de Groot N.N."/>
        </authorList>
    </citation>
    <scope>NUCLEOTIDE SEQUENCE [LARGE SCALE GENOMIC DNA]</scope>
    <source>
        <strain evidence="4 5">DSM 26000</strain>
    </source>
</reference>
<protein>
    <submittedName>
        <fullName evidence="4">Response regulator receiver domain-containing protein</fullName>
    </submittedName>
</protein>
<dbReference type="OrthoDB" id="9797341at2"/>
<evidence type="ECO:0000313" key="4">
    <source>
        <dbReference type="EMBL" id="SFI50638.1"/>
    </source>
</evidence>
<evidence type="ECO:0000259" key="3">
    <source>
        <dbReference type="PROSITE" id="PS50110"/>
    </source>
</evidence>
<evidence type="ECO:0000256" key="2">
    <source>
        <dbReference type="PROSITE-ProRule" id="PRU00169"/>
    </source>
</evidence>
<dbReference type="Gene3D" id="3.40.50.2300">
    <property type="match status" value="1"/>
</dbReference>